<evidence type="ECO:0000313" key="9">
    <source>
        <dbReference type="Proteomes" id="UP000587527"/>
    </source>
</evidence>
<dbReference type="GO" id="GO:0004674">
    <property type="term" value="F:protein serine/threonine kinase activity"/>
    <property type="evidence" value="ECO:0007669"/>
    <property type="project" value="UniProtKB-KW"/>
</dbReference>
<dbReference type="CDD" id="cd14014">
    <property type="entry name" value="STKc_PknB_like"/>
    <property type="match status" value="1"/>
</dbReference>
<dbReference type="GO" id="GO:0005524">
    <property type="term" value="F:ATP binding"/>
    <property type="evidence" value="ECO:0007669"/>
    <property type="project" value="UniProtKB-KW"/>
</dbReference>
<comment type="caution">
    <text evidence="8">The sequence shown here is derived from an EMBL/GenBank/DDBJ whole genome shotgun (WGS) entry which is preliminary data.</text>
</comment>
<name>A0A841BKG5_9ACTN</name>
<keyword evidence="4" id="KW-0547">Nucleotide-binding</keyword>
<sequence>MTDSEETVPPSGTRLDAGYLLERAIGAGAAGKVWRGRRDADGTPVAIKVLHTQYSHDPQTIARFVREHLTLRGLDHPHLVRVVDLVSIGDLRAIVMELVDGENLRQAAARGGVDSDRAAALLSQVCAALAHIHAAGIVHRDVKPENILITWRGAQPWAQLTDFGIVHIVGEAALTHQGQLVGTPAYLAPEIALGRPATAAADVYAIGVTAYELLAGRRPFTGDNPMAIVQANIDTAPPRPAELSSAAWQVVSACLAKDPAARPTATDLVTAFAGLAGRLGALPHDAPPPVPELGDRPEFRVPPPVVAAVSGIELPTAAPTRPAPPPPEPAPVRRRRRWPYYAAGITLVLVAAGLAGRWAGTAGKPVAQPTASAVAAAGSPQLWYLPVTATSPQRGTVRLEFADATSLPGFYGYVVFLDDQKYAQVTAAQAPPYTVSGRHRSTKSCYRVAALVVTDQPKPPDAAAVCLAADGTTATEKKK</sequence>
<organism evidence="8 9">
    <name type="scientific">Allocatelliglobosispora scoriae</name>
    <dbReference type="NCBI Taxonomy" id="643052"/>
    <lineage>
        <taxon>Bacteria</taxon>
        <taxon>Bacillati</taxon>
        <taxon>Actinomycetota</taxon>
        <taxon>Actinomycetes</taxon>
        <taxon>Micromonosporales</taxon>
        <taxon>Micromonosporaceae</taxon>
        <taxon>Allocatelliglobosispora</taxon>
    </lineage>
</organism>
<keyword evidence="3 8" id="KW-0808">Transferase</keyword>
<dbReference type="InterPro" id="IPR011009">
    <property type="entry name" value="Kinase-like_dom_sf"/>
</dbReference>
<evidence type="ECO:0000256" key="3">
    <source>
        <dbReference type="ARBA" id="ARBA00022679"/>
    </source>
</evidence>
<gene>
    <name evidence="8" type="ORF">F4553_000750</name>
</gene>
<evidence type="ECO:0000256" key="1">
    <source>
        <dbReference type="ARBA" id="ARBA00012513"/>
    </source>
</evidence>
<dbReference type="PANTHER" id="PTHR43289:SF6">
    <property type="entry name" value="SERINE_THREONINE-PROTEIN KINASE NEKL-3"/>
    <property type="match status" value="1"/>
</dbReference>
<evidence type="ECO:0000313" key="8">
    <source>
        <dbReference type="EMBL" id="MBB5867371.1"/>
    </source>
</evidence>
<evidence type="ECO:0000256" key="2">
    <source>
        <dbReference type="ARBA" id="ARBA00022527"/>
    </source>
</evidence>
<dbReference type="InterPro" id="IPR000719">
    <property type="entry name" value="Prot_kinase_dom"/>
</dbReference>
<dbReference type="PROSITE" id="PS00108">
    <property type="entry name" value="PROTEIN_KINASE_ST"/>
    <property type="match status" value="1"/>
</dbReference>
<keyword evidence="2" id="KW-0723">Serine/threonine-protein kinase</keyword>
<protein>
    <recommendedName>
        <fullName evidence="1">non-specific serine/threonine protein kinase</fullName>
        <ecNumber evidence="1">2.7.11.1</ecNumber>
    </recommendedName>
</protein>
<dbReference type="PROSITE" id="PS50011">
    <property type="entry name" value="PROTEIN_KINASE_DOM"/>
    <property type="match status" value="1"/>
</dbReference>
<dbReference type="Gene3D" id="1.10.510.10">
    <property type="entry name" value="Transferase(Phosphotransferase) domain 1"/>
    <property type="match status" value="1"/>
</dbReference>
<dbReference type="SUPFAM" id="SSF56112">
    <property type="entry name" value="Protein kinase-like (PK-like)"/>
    <property type="match status" value="1"/>
</dbReference>
<dbReference type="Proteomes" id="UP000587527">
    <property type="component" value="Unassembled WGS sequence"/>
</dbReference>
<keyword evidence="6" id="KW-0067">ATP-binding</keyword>
<evidence type="ECO:0000259" key="7">
    <source>
        <dbReference type="PROSITE" id="PS50011"/>
    </source>
</evidence>
<dbReference type="EMBL" id="JACHMN010000001">
    <property type="protein sequence ID" value="MBB5867371.1"/>
    <property type="molecule type" value="Genomic_DNA"/>
</dbReference>
<dbReference type="InterPro" id="IPR008271">
    <property type="entry name" value="Ser/Thr_kinase_AS"/>
</dbReference>
<dbReference type="RefSeq" id="WP_184832027.1">
    <property type="nucleotide sequence ID" value="NZ_JACHMN010000001.1"/>
</dbReference>
<dbReference type="EC" id="2.7.11.1" evidence="1"/>
<dbReference type="SMART" id="SM00220">
    <property type="entry name" value="S_TKc"/>
    <property type="match status" value="1"/>
</dbReference>
<dbReference type="Pfam" id="PF00069">
    <property type="entry name" value="Pkinase"/>
    <property type="match status" value="1"/>
</dbReference>
<feature type="domain" description="Protein kinase" evidence="7">
    <location>
        <begin position="19"/>
        <end position="275"/>
    </location>
</feature>
<dbReference type="PANTHER" id="PTHR43289">
    <property type="entry name" value="MITOGEN-ACTIVATED PROTEIN KINASE KINASE KINASE 20-RELATED"/>
    <property type="match status" value="1"/>
</dbReference>
<evidence type="ECO:0000256" key="5">
    <source>
        <dbReference type="ARBA" id="ARBA00022777"/>
    </source>
</evidence>
<reference evidence="8 9" key="1">
    <citation type="submission" date="2020-08" db="EMBL/GenBank/DDBJ databases">
        <title>Sequencing the genomes of 1000 actinobacteria strains.</title>
        <authorList>
            <person name="Klenk H.-P."/>
        </authorList>
    </citation>
    <scope>NUCLEOTIDE SEQUENCE [LARGE SCALE GENOMIC DNA]</scope>
    <source>
        <strain evidence="8 9">DSM 45362</strain>
    </source>
</reference>
<proteinExistence type="predicted"/>
<evidence type="ECO:0000256" key="4">
    <source>
        <dbReference type="ARBA" id="ARBA00022741"/>
    </source>
</evidence>
<keyword evidence="9" id="KW-1185">Reference proteome</keyword>
<dbReference type="AlphaFoldDB" id="A0A841BKG5"/>
<accession>A0A841BKG5</accession>
<evidence type="ECO:0000256" key="6">
    <source>
        <dbReference type="ARBA" id="ARBA00022840"/>
    </source>
</evidence>
<keyword evidence="5 8" id="KW-0418">Kinase</keyword>